<proteinExistence type="predicted"/>
<evidence type="ECO:0000313" key="4">
    <source>
        <dbReference type="Proteomes" id="UP000807825"/>
    </source>
</evidence>
<comment type="caution">
    <text evidence="3">The sequence shown here is derived from an EMBL/GenBank/DDBJ whole genome shotgun (WGS) entry which is preliminary data.</text>
</comment>
<dbReference type="InterPro" id="IPR014048">
    <property type="entry name" value="MethylDNA_cys_MeTrfase_DNA-bd"/>
</dbReference>
<name>A0A9D6V0T8_9BACT</name>
<dbReference type="NCBIfam" id="TIGR00589">
    <property type="entry name" value="ogt"/>
    <property type="match status" value="1"/>
</dbReference>
<protein>
    <submittedName>
        <fullName evidence="3">MGMT family protein</fullName>
    </submittedName>
</protein>
<feature type="domain" description="Methylated-DNA-[protein]-cysteine S-methyltransferase DNA binding" evidence="2">
    <location>
        <begin position="1"/>
        <end position="46"/>
    </location>
</feature>
<evidence type="ECO:0000256" key="1">
    <source>
        <dbReference type="ARBA" id="ARBA00022763"/>
    </source>
</evidence>
<dbReference type="Pfam" id="PF01035">
    <property type="entry name" value="DNA_binding_1"/>
    <property type="match status" value="1"/>
</dbReference>
<dbReference type="PANTHER" id="PTHR10815">
    <property type="entry name" value="METHYLATED-DNA--PROTEIN-CYSTEINE METHYLTRANSFERASE"/>
    <property type="match status" value="1"/>
</dbReference>
<organism evidence="3 4">
    <name type="scientific">Desulfomonile tiedjei</name>
    <dbReference type="NCBI Taxonomy" id="2358"/>
    <lineage>
        <taxon>Bacteria</taxon>
        <taxon>Pseudomonadati</taxon>
        <taxon>Thermodesulfobacteriota</taxon>
        <taxon>Desulfomonilia</taxon>
        <taxon>Desulfomonilales</taxon>
        <taxon>Desulfomonilaceae</taxon>
        <taxon>Desulfomonile</taxon>
    </lineage>
</organism>
<dbReference type="SUPFAM" id="SSF46767">
    <property type="entry name" value="Methylated DNA-protein cysteine methyltransferase, C-terminal domain"/>
    <property type="match status" value="1"/>
</dbReference>
<dbReference type="GO" id="GO:0006281">
    <property type="term" value="P:DNA repair"/>
    <property type="evidence" value="ECO:0007669"/>
    <property type="project" value="InterPro"/>
</dbReference>
<dbReference type="Proteomes" id="UP000807825">
    <property type="component" value="Unassembled WGS sequence"/>
</dbReference>
<sequence length="49" mass="5062">RAVGGAIGKNPLPIVVPCHRCIGSDGSLTGFGGGLDTKKRLIDLEQSTR</sequence>
<reference evidence="3" key="1">
    <citation type="submission" date="2020-07" db="EMBL/GenBank/DDBJ databases">
        <title>Huge and variable diversity of episymbiotic CPR bacteria and DPANN archaea in groundwater ecosystems.</title>
        <authorList>
            <person name="He C.Y."/>
            <person name="Keren R."/>
            <person name="Whittaker M."/>
            <person name="Farag I.F."/>
            <person name="Doudna J."/>
            <person name="Cate J.H.D."/>
            <person name="Banfield J.F."/>
        </authorList>
    </citation>
    <scope>NUCLEOTIDE SEQUENCE</scope>
    <source>
        <strain evidence="3">NC_groundwater_1664_Pr3_B-0.1um_52_9</strain>
    </source>
</reference>
<evidence type="ECO:0000259" key="2">
    <source>
        <dbReference type="Pfam" id="PF01035"/>
    </source>
</evidence>
<dbReference type="AlphaFoldDB" id="A0A9D6V0T8"/>
<accession>A0A9D6V0T8</accession>
<dbReference type="Gene3D" id="1.10.10.10">
    <property type="entry name" value="Winged helix-like DNA-binding domain superfamily/Winged helix DNA-binding domain"/>
    <property type="match status" value="1"/>
</dbReference>
<dbReference type="InterPro" id="IPR036388">
    <property type="entry name" value="WH-like_DNA-bd_sf"/>
</dbReference>
<dbReference type="GO" id="GO:0003824">
    <property type="term" value="F:catalytic activity"/>
    <property type="evidence" value="ECO:0007669"/>
    <property type="project" value="InterPro"/>
</dbReference>
<dbReference type="InterPro" id="IPR036217">
    <property type="entry name" value="MethylDNA_cys_MeTrfase_DNAb"/>
</dbReference>
<dbReference type="CDD" id="cd06445">
    <property type="entry name" value="ATase"/>
    <property type="match status" value="1"/>
</dbReference>
<dbReference type="PANTHER" id="PTHR10815:SF5">
    <property type="entry name" value="METHYLATED-DNA--PROTEIN-CYSTEINE METHYLTRANSFERASE"/>
    <property type="match status" value="1"/>
</dbReference>
<gene>
    <name evidence="3" type="ORF">HY912_10000</name>
</gene>
<evidence type="ECO:0000313" key="3">
    <source>
        <dbReference type="EMBL" id="MBI5249818.1"/>
    </source>
</evidence>
<dbReference type="EMBL" id="JACRDE010000269">
    <property type="protein sequence ID" value="MBI5249818.1"/>
    <property type="molecule type" value="Genomic_DNA"/>
</dbReference>
<keyword evidence="1" id="KW-0227">DNA damage</keyword>
<feature type="non-terminal residue" evidence="3">
    <location>
        <position position="1"/>
    </location>
</feature>